<sequence length="385" mass="43984">MKIFFSILIFYSFLFIDAFADVKFSNYRDYKITNTNFQLEEIWKGLNYPWGMTFIDEENLLITEKSGGLLRINVSTREQFNIFHDLNILASSQGGLLDVLYHDNFVYFTYSHNHGERYSSTAIARGRLIDDTIKDTEILLIAEPKINQAKHFGSRIVIKDNHLFASFGERGKGMIAQDPTTHPGSIIRINLDGSIPKDNPRFINQPTWLPEIYQIGVRNPQGMTFSPFDSNIYISNHGAKGGDFVGIVNAGGNYGWKVIGWGGENYFGTKIGDGEPFKEEYDKPLLSWVPSIAPSNIQFYNGNMFQDWKGDLLVASLKFHMLVKLDMENSQIVNEEIILRGCKMYKKPCHGDNTVGRIRDIETDKKGRIYIITDEPESALWRISK</sequence>
<dbReference type="EMBL" id="UINC01012385">
    <property type="protein sequence ID" value="SVA54120.1"/>
    <property type="molecule type" value="Genomic_DNA"/>
</dbReference>
<dbReference type="SUPFAM" id="SSF50952">
    <property type="entry name" value="Soluble quinoprotein glucose dehydrogenase"/>
    <property type="match status" value="1"/>
</dbReference>
<name>A0A381WNR2_9ZZZZ</name>
<proteinExistence type="predicted"/>
<dbReference type="AlphaFoldDB" id="A0A381WNR2"/>
<dbReference type="InterPro" id="IPR011042">
    <property type="entry name" value="6-blade_b-propeller_TolB-like"/>
</dbReference>
<dbReference type="InterPro" id="IPR011041">
    <property type="entry name" value="Quinoprot_gluc/sorb_DH_b-prop"/>
</dbReference>
<evidence type="ECO:0000259" key="1">
    <source>
        <dbReference type="Pfam" id="PF07995"/>
    </source>
</evidence>
<dbReference type="Gene3D" id="2.120.10.30">
    <property type="entry name" value="TolB, C-terminal domain"/>
    <property type="match status" value="1"/>
</dbReference>
<dbReference type="InterPro" id="IPR012938">
    <property type="entry name" value="Glc/Sorbosone_DH"/>
</dbReference>
<organism evidence="2">
    <name type="scientific">marine metagenome</name>
    <dbReference type="NCBI Taxonomy" id="408172"/>
    <lineage>
        <taxon>unclassified sequences</taxon>
        <taxon>metagenomes</taxon>
        <taxon>ecological metagenomes</taxon>
    </lineage>
</organism>
<evidence type="ECO:0000313" key="2">
    <source>
        <dbReference type="EMBL" id="SVA54120.1"/>
    </source>
</evidence>
<reference evidence="2" key="1">
    <citation type="submission" date="2018-05" db="EMBL/GenBank/DDBJ databases">
        <authorList>
            <person name="Lanie J.A."/>
            <person name="Ng W.-L."/>
            <person name="Kazmierczak K.M."/>
            <person name="Andrzejewski T.M."/>
            <person name="Davidsen T.M."/>
            <person name="Wayne K.J."/>
            <person name="Tettelin H."/>
            <person name="Glass J.I."/>
            <person name="Rusch D."/>
            <person name="Podicherti R."/>
            <person name="Tsui H.-C.T."/>
            <person name="Winkler M.E."/>
        </authorList>
    </citation>
    <scope>NUCLEOTIDE SEQUENCE</scope>
</reference>
<protein>
    <recommendedName>
        <fullName evidence="1">Glucose/Sorbosone dehydrogenase domain-containing protein</fullName>
    </recommendedName>
</protein>
<dbReference type="Pfam" id="PF07995">
    <property type="entry name" value="GSDH"/>
    <property type="match status" value="1"/>
</dbReference>
<dbReference type="PANTHER" id="PTHR19328">
    <property type="entry name" value="HEDGEHOG-INTERACTING PROTEIN"/>
    <property type="match status" value="1"/>
</dbReference>
<gene>
    <name evidence="2" type="ORF">METZ01_LOCUS106974</name>
</gene>
<accession>A0A381WNR2</accession>
<feature type="domain" description="Glucose/Sorbosone dehydrogenase" evidence="1">
    <location>
        <begin position="46"/>
        <end position="382"/>
    </location>
</feature>
<dbReference type="PANTHER" id="PTHR19328:SF75">
    <property type="entry name" value="ALDOSE SUGAR DEHYDROGENASE YLII"/>
    <property type="match status" value="1"/>
</dbReference>